<comment type="caution">
    <text evidence="1">The sequence shown here is derived from an EMBL/GenBank/DDBJ whole genome shotgun (WGS) entry which is preliminary data.</text>
</comment>
<dbReference type="EMBL" id="PDWZ02000003">
    <property type="protein sequence ID" value="KAB2107122.1"/>
    <property type="molecule type" value="Genomic_DNA"/>
</dbReference>
<name>A0ACB6FRS9_9PLEO</name>
<reference evidence="1 2" key="1">
    <citation type="journal article" date="2019" name="bioRxiv">
        <title>Genomics, evolutionary history and diagnostics of the Alternaria alternata species group including apple and Asian pear pathotypes.</title>
        <authorList>
            <person name="Armitage A.D."/>
            <person name="Cockerton H.M."/>
            <person name="Sreenivasaprasad S."/>
            <person name="Woodhall J.W."/>
            <person name="Lane C.R."/>
            <person name="Harrison R.J."/>
            <person name="Clarkson J.P."/>
        </authorList>
    </citation>
    <scope>NUCLEOTIDE SEQUENCE [LARGE SCALE GENOMIC DNA]</scope>
    <source>
        <strain evidence="1 2">FERA 650</strain>
    </source>
</reference>
<gene>
    <name evidence="1" type="ORF">AG0111_0g4685</name>
</gene>
<dbReference type="Proteomes" id="UP000293547">
    <property type="component" value="Unassembled WGS sequence"/>
</dbReference>
<sequence>MRLNGSGSTRQELDSESIRCSEIEQASRSQFDAPTSSGDLSFISRLASRQRSDDSQTASGSSYDDLRSLGPSAVRTKLEKLFEELRPETLAGPVSLIGLPTKIGEGGQFYVYRQEVVFLDRQTFDASVVAVKRPVLSKTDSDPDAPVDLADPKVQESLGHIRNEIQALTNPKLRGHPNIVELLSWAFGEEWDRPFVLVLELAHEDLARALKRDEDPPDFMKMRFCSDVANGLEAIHEAGFVHGDLKPANILVFRKATGFVAKLADFGFSANEKEQAIGGTPGWQPPEVESSLLGDCFSYGLLIWSVLFLKGEVPPHSTDQSTKELALAHVDSHRHRYPGSVTGRIKSALSGLLEVELTLRSHRVDDFFVYATEPDHGGLQEVLESVDPHMLYNFVPSSYKWEIQPRSAALLNSLYRTFKEDKLALESVAPEDAIAIGLYFAVKATAGDMNHQQVVQEILEISANQHSPVALQIGGNAYQQSYHNAVACDLVSRLCETLGGFRDKEEGVKWFKAAVGTGSIYARAGLRELDPDGLSKTLESFCIRGGYNMLYRDMASPPNATVPLDMKRIADHNMLHELSAFGSYKDLEAYLDEHQDLLINAKSEREETALYVACARGSWENAALLLRKGGDPSIKCTPSGISCVHWAFAFERETCGIIVREMLRAGADINALITPNVELPFPHYPFLLPAGTPLHWAVATSSHHAIKVLVDAGADPLVRNGSDPYIYDDRIRHLYAVGGPDAEGCTFPESECLGLSAVDLAAVHRDPYLLQLMAKRQDRVDINAADEEGFTVLHRLATSQTFRTSRRVRYPAHMFRGTHEAGLLQALIVAVQSLGGDIERLTSSAEAAIQKKQRRTDLEKFSYTPLMLAMLEGDYSLVLALLECGASVNTENVSRTTALFHISHRANAEQPQLLHCFQTLFAHGANIHHRSSNGNTPLLAVAHGHVHDIFDFLLSQGAHIDERDRTERSVLPGKSVFASFASFDNGSDGVLLRLLTKYVFHSSEPERKRRVIQGGSDSGSTLLHECARFAMVDCVKALLQNGARVNALERKTLFGKQDGRNMSFETPLDRLKSTRDFKLNMMLRRNALSPNQSNILQARWREVEKHLQNEGGKSWTPDMTCE</sequence>
<organism evidence="1 2">
    <name type="scientific">Alternaria gaisen</name>
    <dbReference type="NCBI Taxonomy" id="167740"/>
    <lineage>
        <taxon>Eukaryota</taxon>
        <taxon>Fungi</taxon>
        <taxon>Dikarya</taxon>
        <taxon>Ascomycota</taxon>
        <taxon>Pezizomycotina</taxon>
        <taxon>Dothideomycetes</taxon>
        <taxon>Pleosporomycetidae</taxon>
        <taxon>Pleosporales</taxon>
        <taxon>Pleosporineae</taxon>
        <taxon>Pleosporaceae</taxon>
        <taxon>Alternaria</taxon>
        <taxon>Alternaria sect. Alternaria</taxon>
    </lineage>
</organism>
<evidence type="ECO:0000313" key="2">
    <source>
        <dbReference type="Proteomes" id="UP000293547"/>
    </source>
</evidence>
<keyword evidence="2" id="KW-1185">Reference proteome</keyword>
<accession>A0ACB6FRS9</accession>
<proteinExistence type="predicted"/>
<evidence type="ECO:0000313" key="1">
    <source>
        <dbReference type="EMBL" id="KAB2107122.1"/>
    </source>
</evidence>
<protein>
    <submittedName>
        <fullName evidence="1">Uncharacterized protein</fullName>
    </submittedName>
</protein>